<proteinExistence type="predicted"/>
<evidence type="ECO:0000256" key="7">
    <source>
        <dbReference type="ARBA" id="ARBA00023125"/>
    </source>
</evidence>
<keyword evidence="4 10" id="KW-0597">Phosphoprotein</keyword>
<accession>A0AA37IXS6</accession>
<dbReference type="Pfam" id="PF12833">
    <property type="entry name" value="HTH_18"/>
    <property type="match status" value="1"/>
</dbReference>
<dbReference type="InterPro" id="IPR009057">
    <property type="entry name" value="Homeodomain-like_sf"/>
</dbReference>
<evidence type="ECO:0000259" key="11">
    <source>
        <dbReference type="PROSITE" id="PS01124"/>
    </source>
</evidence>
<evidence type="ECO:0000313" key="14">
    <source>
        <dbReference type="Proteomes" id="UP001055185"/>
    </source>
</evidence>
<evidence type="ECO:0000259" key="12">
    <source>
        <dbReference type="PROSITE" id="PS50110"/>
    </source>
</evidence>
<comment type="caution">
    <text evidence="13">The sequence shown here is derived from an EMBL/GenBank/DDBJ whole genome shotgun (WGS) entry which is preliminary data.</text>
</comment>
<keyword evidence="3" id="KW-0963">Cytoplasm</keyword>
<dbReference type="InterPro" id="IPR001789">
    <property type="entry name" value="Sig_transdc_resp-reg_receiver"/>
</dbReference>
<gene>
    <name evidence="13" type="ORF">JCM17207_08620</name>
</gene>
<dbReference type="InterPro" id="IPR011006">
    <property type="entry name" value="CheY-like_superfamily"/>
</dbReference>
<dbReference type="SMART" id="SM00342">
    <property type="entry name" value="HTH_ARAC"/>
    <property type="match status" value="1"/>
</dbReference>
<dbReference type="GO" id="GO:0000160">
    <property type="term" value="P:phosphorelay signal transduction system"/>
    <property type="evidence" value="ECO:0007669"/>
    <property type="project" value="UniProtKB-KW"/>
</dbReference>
<comment type="subcellular location">
    <subcellularLocation>
        <location evidence="1">Cytoplasm</location>
    </subcellularLocation>
</comment>
<dbReference type="Gene3D" id="3.40.50.2300">
    <property type="match status" value="1"/>
</dbReference>
<dbReference type="RefSeq" id="WP_238316470.1">
    <property type="nucleotide sequence ID" value="NZ_BQKV01000027.1"/>
</dbReference>
<dbReference type="PANTHER" id="PTHR42713">
    <property type="entry name" value="HISTIDINE KINASE-RELATED"/>
    <property type="match status" value="1"/>
</dbReference>
<feature type="modified residue" description="4-aspartylphosphate" evidence="10">
    <location>
        <position position="55"/>
    </location>
</feature>
<dbReference type="Pfam" id="PF00072">
    <property type="entry name" value="Response_reg"/>
    <property type="match status" value="1"/>
</dbReference>
<evidence type="ECO:0000256" key="4">
    <source>
        <dbReference type="ARBA" id="ARBA00022553"/>
    </source>
</evidence>
<evidence type="ECO:0000313" key="13">
    <source>
        <dbReference type="EMBL" id="GJN64237.1"/>
    </source>
</evidence>
<dbReference type="InterPro" id="IPR018060">
    <property type="entry name" value="HTH_AraC"/>
</dbReference>
<feature type="domain" description="Response regulatory" evidence="12">
    <location>
        <begin position="3"/>
        <end position="119"/>
    </location>
</feature>
<evidence type="ECO:0000256" key="9">
    <source>
        <dbReference type="ARBA" id="ARBA00024867"/>
    </source>
</evidence>
<evidence type="ECO:0000256" key="10">
    <source>
        <dbReference type="PROSITE-ProRule" id="PRU00169"/>
    </source>
</evidence>
<evidence type="ECO:0000256" key="6">
    <source>
        <dbReference type="ARBA" id="ARBA00023015"/>
    </source>
</evidence>
<dbReference type="SUPFAM" id="SSF52172">
    <property type="entry name" value="CheY-like"/>
    <property type="match status" value="1"/>
</dbReference>
<reference evidence="13" key="1">
    <citation type="journal article" date="2022" name="Int. J. Syst. Evol. Microbiol.">
        <title>Genome-based, phenotypic and chemotaxonomic classification of Faecalibacterium strains: proposal of three novel species Faecalibacterium duncaniae sp. nov., Faecalibacterium hattorii sp. nov. and Faecalibacterium gallinarum sp. nov. .</title>
        <authorList>
            <person name="Sakamoto M."/>
            <person name="Sakurai N."/>
            <person name="Tanno H."/>
            <person name="Iino T."/>
            <person name="Ohkuma M."/>
            <person name="Endo A."/>
        </authorList>
    </citation>
    <scope>NUCLEOTIDE SEQUENCE</scope>
    <source>
        <strain evidence="13">JCM 17207</strain>
    </source>
</reference>
<dbReference type="PROSITE" id="PS50110">
    <property type="entry name" value="RESPONSE_REGULATORY"/>
    <property type="match status" value="1"/>
</dbReference>
<dbReference type="PROSITE" id="PS01124">
    <property type="entry name" value="HTH_ARAC_FAMILY_2"/>
    <property type="match status" value="1"/>
</dbReference>
<dbReference type="CDD" id="cd17536">
    <property type="entry name" value="REC_YesN-like"/>
    <property type="match status" value="1"/>
</dbReference>
<keyword evidence="6" id="KW-0805">Transcription regulation</keyword>
<dbReference type="GO" id="GO:0043565">
    <property type="term" value="F:sequence-specific DNA binding"/>
    <property type="evidence" value="ECO:0007669"/>
    <property type="project" value="InterPro"/>
</dbReference>
<evidence type="ECO:0000256" key="3">
    <source>
        <dbReference type="ARBA" id="ARBA00022490"/>
    </source>
</evidence>
<evidence type="ECO:0000256" key="8">
    <source>
        <dbReference type="ARBA" id="ARBA00023163"/>
    </source>
</evidence>
<organism evidence="13 14">
    <name type="scientific">Faecalibacterium gallinarum</name>
    <dbReference type="NCBI Taxonomy" id="2903556"/>
    <lineage>
        <taxon>Bacteria</taxon>
        <taxon>Bacillati</taxon>
        <taxon>Bacillota</taxon>
        <taxon>Clostridia</taxon>
        <taxon>Eubacteriales</taxon>
        <taxon>Oscillospiraceae</taxon>
        <taxon>Faecalibacterium</taxon>
    </lineage>
</organism>
<dbReference type="InterPro" id="IPR051552">
    <property type="entry name" value="HptR"/>
</dbReference>
<name>A0AA37IXS6_9FIRM</name>
<comment type="function">
    <text evidence="9">May play the central regulatory role in sporulation. It may be an element of the effector pathway responsible for the activation of sporulation genes in response to nutritional stress. Spo0A may act in concert with spo0H (a sigma factor) to control the expression of some genes that are critical to the sporulation process.</text>
</comment>
<dbReference type="GO" id="GO:0003700">
    <property type="term" value="F:DNA-binding transcription factor activity"/>
    <property type="evidence" value="ECO:0007669"/>
    <property type="project" value="InterPro"/>
</dbReference>
<evidence type="ECO:0000256" key="2">
    <source>
        <dbReference type="ARBA" id="ARBA00018672"/>
    </source>
</evidence>
<dbReference type="SUPFAM" id="SSF46689">
    <property type="entry name" value="Homeodomain-like"/>
    <property type="match status" value="2"/>
</dbReference>
<keyword evidence="8" id="KW-0804">Transcription</keyword>
<keyword evidence="7 13" id="KW-0238">DNA-binding</keyword>
<keyword evidence="14" id="KW-1185">Reference proteome</keyword>
<dbReference type="PANTHER" id="PTHR42713:SF3">
    <property type="entry name" value="TRANSCRIPTIONAL REGULATORY PROTEIN HPTR"/>
    <property type="match status" value="1"/>
</dbReference>
<protein>
    <recommendedName>
        <fullName evidence="2">Stage 0 sporulation protein A homolog</fullName>
    </recommendedName>
</protein>
<dbReference type="EMBL" id="BQKV01000027">
    <property type="protein sequence ID" value="GJN64237.1"/>
    <property type="molecule type" value="Genomic_DNA"/>
</dbReference>
<dbReference type="Gene3D" id="1.10.10.60">
    <property type="entry name" value="Homeodomain-like"/>
    <property type="match status" value="2"/>
</dbReference>
<dbReference type="AlphaFoldDB" id="A0AA37IXS6"/>
<sequence>MYRVLLVEDEEIIRKGIRYSVPWEEYGCTVIGEAENGEIGEEKIAELRPDIVITDITMPMKSGLEMIADTHDQYKYIAIILTGYSEFEYAQQAIHNGVAAYVLKPLDMEEMRGVLEKAVQLAKDNQYLQKREDEAEAVRSRTVLDPLSEEGVTDPLVLRMVAYLKENFKTKITLSDLQEKFHYSERYINQKFQKELGTTVIDYLNRFRLQKSLELIRKGEIPVSQIGWECGIGEYKYFNHVFKKYMGCSVREYQNSLK</sequence>
<evidence type="ECO:0000256" key="1">
    <source>
        <dbReference type="ARBA" id="ARBA00004496"/>
    </source>
</evidence>
<keyword evidence="5" id="KW-0902">Two-component regulatory system</keyword>
<dbReference type="GO" id="GO:0005737">
    <property type="term" value="C:cytoplasm"/>
    <property type="evidence" value="ECO:0007669"/>
    <property type="project" value="UniProtKB-SubCell"/>
</dbReference>
<feature type="domain" description="HTH araC/xylS-type" evidence="11">
    <location>
        <begin position="158"/>
        <end position="256"/>
    </location>
</feature>
<dbReference type="SMART" id="SM00448">
    <property type="entry name" value="REC"/>
    <property type="match status" value="1"/>
</dbReference>
<dbReference type="Proteomes" id="UP001055185">
    <property type="component" value="Unassembled WGS sequence"/>
</dbReference>
<evidence type="ECO:0000256" key="5">
    <source>
        <dbReference type="ARBA" id="ARBA00023012"/>
    </source>
</evidence>